<gene>
    <name evidence="2" type="ORF">CGZ88_1667</name>
</gene>
<dbReference type="EMBL" id="NMYC01000006">
    <property type="protein sequence ID" value="PLS26142.1"/>
    <property type="molecule type" value="Genomic_DNA"/>
</dbReference>
<reference evidence="2 3" key="1">
    <citation type="submission" date="2017-07" db="EMBL/GenBank/DDBJ databases">
        <title>Bifidobacterium novel species.</title>
        <authorList>
            <person name="Lugli G.A."/>
            <person name="Milani C."/>
            <person name="Duranti S."/>
            <person name="Mangifesta M."/>
        </authorList>
    </citation>
    <scope>NUCLEOTIDE SEQUENCE [LARGE SCALE GENOMIC DNA]</scope>
    <source>
        <strain evidence="3">Goo31D</strain>
    </source>
</reference>
<dbReference type="NCBIfam" id="NF033544">
    <property type="entry name" value="transpos_IS1249"/>
    <property type="match status" value="1"/>
</dbReference>
<evidence type="ECO:0000256" key="1">
    <source>
        <dbReference type="SAM" id="MobiDB-lite"/>
    </source>
</evidence>
<dbReference type="Proteomes" id="UP000234935">
    <property type="component" value="Unassembled WGS sequence"/>
</dbReference>
<evidence type="ECO:0000313" key="3">
    <source>
        <dbReference type="Proteomes" id="UP000234935"/>
    </source>
</evidence>
<name>A0A2N5IVZ5_9BIFI</name>
<keyword evidence="3" id="KW-1185">Reference proteome</keyword>
<organism evidence="2 3">
    <name type="scientific">Bifidobacterium anseris</name>
    <dbReference type="NCBI Taxonomy" id="2020963"/>
    <lineage>
        <taxon>Bacteria</taxon>
        <taxon>Bacillati</taxon>
        <taxon>Actinomycetota</taxon>
        <taxon>Actinomycetes</taxon>
        <taxon>Bifidobacteriales</taxon>
        <taxon>Bifidobacteriaceae</taxon>
        <taxon>Bifidobacterium</taxon>
    </lineage>
</organism>
<protein>
    <submittedName>
        <fullName evidence="2">IS3509a transposase</fullName>
    </submittedName>
</protein>
<evidence type="ECO:0000313" key="2">
    <source>
        <dbReference type="EMBL" id="PLS26142.1"/>
    </source>
</evidence>
<feature type="region of interest" description="Disordered" evidence="1">
    <location>
        <begin position="299"/>
        <end position="329"/>
    </location>
</feature>
<comment type="caution">
    <text evidence="2">The sequence shown here is derived from an EMBL/GenBank/DDBJ whole genome shotgun (WGS) entry which is preliminary data.</text>
</comment>
<accession>A0A2N5IVZ5</accession>
<sequence>MRREDRTRLMQFHAFLDWVSGRLTAAQAGERLGVSARTFHRATAWCWNVRPGIRPDGVVHRFVQADGTFTQHGWGMLIAIDERGRVIAWQWCGHENRHAYRRLFSRIAPPDLLVCDGNAACGSAAATAWPGTPIQRCMVHVIRDTKRDLTGRPRTPAGRELLALARRLGRIHDRRAATRWQTDLNDWHATHGDFIKQRTMASSDPTNPKALAGRRWWWKHERLRRAYFRLARLLARGELFAALTIDESLPTTTNMLEGGVNADIKRVLDAHRGLNEEHMRRCCEWVAYLKSDRPDPDRFVTPDAWKPTRRMTTTPGPKEGSLTDVQRPAPGVDAYESGFGIRTGWAGRT</sequence>
<proteinExistence type="predicted"/>
<dbReference type="InterPro" id="IPR048004">
    <property type="entry name" value="IS1249_transpos"/>
</dbReference>
<dbReference type="AlphaFoldDB" id="A0A2N5IVZ5"/>